<dbReference type="InterPro" id="IPR019853">
    <property type="entry name" value="GldB-like"/>
</dbReference>
<dbReference type="RefSeq" id="WP_105246875.1">
    <property type="nucleotide sequence ID" value="NZ_PSZM01000037.1"/>
</dbReference>
<dbReference type="Proteomes" id="UP000238042">
    <property type="component" value="Unassembled WGS sequence"/>
</dbReference>
<dbReference type="PROSITE" id="PS51257">
    <property type="entry name" value="PROKAR_LIPOPROTEIN"/>
    <property type="match status" value="1"/>
</dbReference>
<name>A0A2S8ACI4_9FLAO</name>
<dbReference type="OrthoDB" id="976022at2"/>
<dbReference type="Pfam" id="PF25594">
    <property type="entry name" value="GldB_lipo"/>
    <property type="match status" value="1"/>
</dbReference>
<dbReference type="AlphaFoldDB" id="A0A2S8ACI4"/>
<keyword evidence="2" id="KW-1185">Reference proteome</keyword>
<dbReference type="EMBL" id="PSZM01000037">
    <property type="protein sequence ID" value="PQL92666.1"/>
    <property type="molecule type" value="Genomic_DNA"/>
</dbReference>
<protein>
    <submittedName>
        <fullName evidence="1">Gliding motility protein GldB</fullName>
    </submittedName>
</protein>
<reference evidence="1 2" key="1">
    <citation type="submission" date="2018-02" db="EMBL/GenBank/DDBJ databases">
        <title>Genome sequences of Apibacter spp., gut symbionts of Asian honey bees.</title>
        <authorList>
            <person name="Kwong W.K."/>
            <person name="Steele M.I."/>
            <person name="Moran N.A."/>
        </authorList>
    </citation>
    <scope>NUCLEOTIDE SEQUENCE [LARGE SCALE GENOMIC DNA]</scope>
    <source>
        <strain evidence="2">wkB301</strain>
    </source>
</reference>
<accession>A0A2S8ACI4</accession>
<proteinExistence type="predicted"/>
<sequence>MKIIKYFLLFFLFIGCSKKSDEQNKNKKWEVDISGIGANVELIDISQDFYNFQIPISEFRKKYPFYIDANLPDEKAEQQRKDTTEINIYNQIKHKINNQKIKQELTTMFRYIKFYYPEFKEPKVYLYSSFVQDYLDPITYVPNQNYLFIAVDCFLGYGNKYYDMMRIDRYLQISMSPEYLSSKVAKVIINEKSWIPKELTTQSFVSHMIYQGKILLLEDAFLPKVKDLYKIGYTQDQINWAKSNEFEIWNFFIQNNYVFSDDFSLSDRFLSLSPFSKFYTEVDAKSPGQIGCWVGWQICRKYFEENPKVSLQDFIKNSNHEEIFAKSKYKPEQLPE</sequence>
<evidence type="ECO:0000313" key="1">
    <source>
        <dbReference type="EMBL" id="PQL92666.1"/>
    </source>
</evidence>
<gene>
    <name evidence="1" type="ORF">C4S77_06490</name>
</gene>
<organism evidence="1 2">
    <name type="scientific">Apibacter adventoris</name>
    <dbReference type="NCBI Taxonomy" id="1679466"/>
    <lineage>
        <taxon>Bacteria</taxon>
        <taxon>Pseudomonadati</taxon>
        <taxon>Bacteroidota</taxon>
        <taxon>Flavobacteriia</taxon>
        <taxon>Flavobacteriales</taxon>
        <taxon>Weeksellaceae</taxon>
        <taxon>Apibacter</taxon>
    </lineage>
</organism>
<comment type="caution">
    <text evidence="1">The sequence shown here is derived from an EMBL/GenBank/DDBJ whole genome shotgun (WGS) entry which is preliminary data.</text>
</comment>
<evidence type="ECO:0000313" key="2">
    <source>
        <dbReference type="Proteomes" id="UP000238042"/>
    </source>
</evidence>